<keyword evidence="5 16" id="KW-0812">Transmembrane</keyword>
<dbReference type="CDD" id="cd02079">
    <property type="entry name" value="P-type_ATPase_HM"/>
    <property type="match status" value="1"/>
</dbReference>
<dbReference type="AlphaFoldDB" id="A0A9D2QVG6"/>
<evidence type="ECO:0000256" key="5">
    <source>
        <dbReference type="ARBA" id="ARBA00022692"/>
    </source>
</evidence>
<dbReference type="PRINTS" id="PR00120">
    <property type="entry name" value="HATPASE"/>
</dbReference>
<feature type="domain" description="P-type ATPase A" evidence="17">
    <location>
        <begin position="124"/>
        <end position="224"/>
    </location>
</feature>
<evidence type="ECO:0000256" key="14">
    <source>
        <dbReference type="ARBA" id="ARBA00039103"/>
    </source>
</evidence>
<dbReference type="InterPro" id="IPR027256">
    <property type="entry name" value="P-typ_ATPase_IB"/>
</dbReference>
<evidence type="ECO:0000256" key="11">
    <source>
        <dbReference type="ARBA" id="ARBA00022989"/>
    </source>
</evidence>
<keyword evidence="9 16" id="KW-0067">ATP-binding</keyword>
<dbReference type="Gene3D" id="2.70.150.10">
    <property type="entry name" value="Calcium-transporting ATPase, cytoplasmic transduction domain A"/>
    <property type="match status" value="1"/>
</dbReference>
<dbReference type="SFLD" id="SFLDF00027">
    <property type="entry name" value="p-type_atpase"/>
    <property type="match status" value="1"/>
</dbReference>
<keyword evidence="8" id="KW-0187">Copper transport</keyword>
<dbReference type="InterPro" id="IPR059000">
    <property type="entry name" value="ATPase_P-type_domA"/>
</dbReference>
<dbReference type="NCBIfam" id="TIGR01511">
    <property type="entry name" value="ATPase-IB1_Cu"/>
    <property type="match status" value="1"/>
</dbReference>
<evidence type="ECO:0000313" key="19">
    <source>
        <dbReference type="Proteomes" id="UP000823851"/>
    </source>
</evidence>
<feature type="transmembrane region" description="Helical" evidence="16">
    <location>
        <begin position="240"/>
        <end position="259"/>
    </location>
</feature>
<dbReference type="NCBIfam" id="TIGR01494">
    <property type="entry name" value="ATPase_P-type"/>
    <property type="match status" value="1"/>
</dbReference>
<protein>
    <recommendedName>
        <fullName evidence="14">Cd(2+)-exporting ATPase</fullName>
        <ecNumber evidence="14">7.2.2.21</ecNumber>
    </recommendedName>
</protein>
<keyword evidence="10" id="KW-1278">Translocase</keyword>
<dbReference type="PANTHER" id="PTHR48085:SF5">
    <property type="entry name" value="CADMIUM_ZINC-TRANSPORTING ATPASE HMA4-RELATED"/>
    <property type="match status" value="1"/>
</dbReference>
<dbReference type="PRINTS" id="PR00119">
    <property type="entry name" value="CATATPASE"/>
</dbReference>
<evidence type="ECO:0000256" key="15">
    <source>
        <dbReference type="ARBA" id="ARBA00049338"/>
    </source>
</evidence>
<dbReference type="GO" id="GO:0005524">
    <property type="term" value="F:ATP binding"/>
    <property type="evidence" value="ECO:0007669"/>
    <property type="project" value="UniProtKB-UniRule"/>
</dbReference>
<evidence type="ECO:0000256" key="1">
    <source>
        <dbReference type="ARBA" id="ARBA00004651"/>
    </source>
</evidence>
<comment type="caution">
    <text evidence="18">The sequence shown here is derived from an EMBL/GenBank/DDBJ whole genome shotgun (WGS) entry which is preliminary data.</text>
</comment>
<proteinExistence type="inferred from homology"/>
<evidence type="ECO:0000256" key="13">
    <source>
        <dbReference type="ARBA" id="ARBA00023136"/>
    </source>
</evidence>
<dbReference type="EC" id="7.2.2.21" evidence="14"/>
<evidence type="ECO:0000256" key="16">
    <source>
        <dbReference type="RuleBase" id="RU362081"/>
    </source>
</evidence>
<dbReference type="GO" id="GO:0005886">
    <property type="term" value="C:plasma membrane"/>
    <property type="evidence" value="ECO:0007669"/>
    <property type="project" value="UniProtKB-SubCell"/>
</dbReference>
<keyword evidence="8" id="KW-0813">Transport</keyword>
<feature type="transmembrane region" description="Helical" evidence="16">
    <location>
        <begin position="21"/>
        <end position="39"/>
    </location>
</feature>
<evidence type="ECO:0000256" key="7">
    <source>
        <dbReference type="ARBA" id="ARBA00022741"/>
    </source>
</evidence>
<accession>A0A9D2QVG6</accession>
<comment type="similarity">
    <text evidence="2 16">Belongs to the cation transport ATPase (P-type) (TC 3.A.3) family. Type IB subfamily.</text>
</comment>
<dbReference type="SUPFAM" id="SSF81665">
    <property type="entry name" value="Calcium ATPase, transmembrane domain M"/>
    <property type="match status" value="1"/>
</dbReference>
<evidence type="ECO:0000256" key="12">
    <source>
        <dbReference type="ARBA" id="ARBA00023008"/>
    </source>
</evidence>
<dbReference type="InterPro" id="IPR051014">
    <property type="entry name" value="Cation_Transport_ATPase_IB"/>
</dbReference>
<name>A0A9D2QVG6_9FIRM</name>
<keyword evidence="13 16" id="KW-0472">Membrane</keyword>
<feature type="transmembrane region" description="Helical" evidence="16">
    <location>
        <begin position="265"/>
        <end position="290"/>
    </location>
</feature>
<dbReference type="InterPro" id="IPR023214">
    <property type="entry name" value="HAD_sf"/>
</dbReference>
<sequence length="630" mass="66632">MKAFMEKLEALLELGGIRKDITLLAISGAAVLCSLFRFQPFPFDMAWIAILLCGVPIILEAVIGLVTAFDIKADVLVSLALIASVLIGEDFAAGEVAFIMQLGGLLEELTVARARAGIEKLVHLTPQTARVLKDGKETVIPAQQVQVGDLLRVLPGESVPADGVIVSGQTSINQAVMTGESLPVDKAAGDRVSSGTVNQFGAFEMKADRVGEDSSIQRMIRLVQSADAGKAKIVGLADRWATWIVVIALSAAALTWLLTGEIIRAVTILVVFCPCALVLATPTAIMAAIGNAAKHGFLVREGDALERLAKVKAVAFDKTGTLTYGTPEVVSAVSVSGDYPEEEIYRLAASAEQLSEHPLGKAITSCFKKTCRKTPAAAERFRMIPGRGVCAWVEGKEILAGNPELLRERGVEMTPPEGALAMLQKGCSVTYIAADGRFAGYIALSDTLRKDSADMIRALSEMGTEPVLLTGDHENAAKTIAAQLQIRTVRANCLPEDKLKAIGEYQDAGSPVCMIGDGINDAPALKKAQVGIAMGGVGSDIAVDAADIALVDDEIKELPHLIALSRRMMVTIKCNMTFSMALNFLAIALAISGVLNPVVGALVHNAGSVLVIVNSAFLLKWRRRGDGVTV</sequence>
<dbReference type="PANTHER" id="PTHR48085">
    <property type="entry name" value="CADMIUM/ZINC-TRANSPORTING ATPASE HMA2-RELATED"/>
    <property type="match status" value="1"/>
</dbReference>
<keyword evidence="11 16" id="KW-1133">Transmembrane helix</keyword>
<dbReference type="InterPro" id="IPR023298">
    <property type="entry name" value="ATPase_P-typ_TM_dom_sf"/>
</dbReference>
<dbReference type="InterPro" id="IPR018303">
    <property type="entry name" value="ATPase_P-typ_P_site"/>
</dbReference>
<evidence type="ECO:0000256" key="2">
    <source>
        <dbReference type="ARBA" id="ARBA00006024"/>
    </source>
</evidence>
<dbReference type="Pfam" id="PF00702">
    <property type="entry name" value="Hydrolase"/>
    <property type="match status" value="1"/>
</dbReference>
<dbReference type="GO" id="GO:0046872">
    <property type="term" value="F:metal ion binding"/>
    <property type="evidence" value="ECO:0007669"/>
    <property type="project" value="UniProtKB-KW"/>
</dbReference>
<evidence type="ECO:0000256" key="6">
    <source>
        <dbReference type="ARBA" id="ARBA00022723"/>
    </source>
</evidence>
<dbReference type="FunFam" id="2.70.150.10:FF:000020">
    <property type="entry name" value="Copper-exporting P-type ATPase A"/>
    <property type="match status" value="1"/>
</dbReference>
<reference evidence="18" key="2">
    <citation type="submission" date="2021-04" db="EMBL/GenBank/DDBJ databases">
        <authorList>
            <person name="Gilroy R."/>
        </authorList>
    </citation>
    <scope>NUCLEOTIDE SEQUENCE</scope>
    <source>
        <strain evidence="18">ChiHjej8B7-25341</strain>
    </source>
</reference>
<dbReference type="EMBL" id="DWUW01000012">
    <property type="protein sequence ID" value="HJD30383.1"/>
    <property type="molecule type" value="Genomic_DNA"/>
</dbReference>
<dbReference type="Gene3D" id="3.40.50.1000">
    <property type="entry name" value="HAD superfamily/HAD-like"/>
    <property type="match status" value="1"/>
</dbReference>
<dbReference type="InterPro" id="IPR008250">
    <property type="entry name" value="ATPase_P-typ_transduc_dom_A_sf"/>
</dbReference>
<dbReference type="InterPro" id="IPR044492">
    <property type="entry name" value="P_typ_ATPase_HD_dom"/>
</dbReference>
<dbReference type="SUPFAM" id="SSF56784">
    <property type="entry name" value="HAD-like"/>
    <property type="match status" value="1"/>
</dbReference>
<evidence type="ECO:0000256" key="3">
    <source>
        <dbReference type="ARBA" id="ARBA00022475"/>
    </source>
</evidence>
<feature type="transmembrane region" description="Helical" evidence="16">
    <location>
        <begin position="45"/>
        <end position="69"/>
    </location>
</feature>
<comment type="catalytic activity">
    <reaction evidence="15">
        <text>Cd(2+)(in) + ATP + H2O = Cd(2+)(out) + ADP + phosphate + H(+)</text>
        <dbReference type="Rhea" id="RHEA:12132"/>
        <dbReference type="ChEBI" id="CHEBI:15377"/>
        <dbReference type="ChEBI" id="CHEBI:15378"/>
        <dbReference type="ChEBI" id="CHEBI:30616"/>
        <dbReference type="ChEBI" id="CHEBI:43474"/>
        <dbReference type="ChEBI" id="CHEBI:48775"/>
        <dbReference type="ChEBI" id="CHEBI:456216"/>
        <dbReference type="EC" id="7.2.2.21"/>
    </reaction>
</comment>
<dbReference type="NCBIfam" id="TIGR01525">
    <property type="entry name" value="ATPase-IB_hvy"/>
    <property type="match status" value="1"/>
</dbReference>
<dbReference type="GO" id="GO:0008551">
    <property type="term" value="F:P-type cadmium transporter activity"/>
    <property type="evidence" value="ECO:0007669"/>
    <property type="project" value="UniProtKB-EC"/>
</dbReference>
<keyword evidence="4" id="KW-0104">Cadmium</keyword>
<dbReference type="InterPro" id="IPR001757">
    <property type="entry name" value="P_typ_ATPase"/>
</dbReference>
<dbReference type="InterPro" id="IPR036412">
    <property type="entry name" value="HAD-like_sf"/>
</dbReference>
<organism evidence="18 19">
    <name type="scientific">Candidatus Eisenbergiella stercorigallinarum</name>
    <dbReference type="NCBI Taxonomy" id="2838557"/>
    <lineage>
        <taxon>Bacteria</taxon>
        <taxon>Bacillati</taxon>
        <taxon>Bacillota</taxon>
        <taxon>Clostridia</taxon>
        <taxon>Lachnospirales</taxon>
        <taxon>Lachnospiraceae</taxon>
        <taxon>Eisenbergiella</taxon>
    </lineage>
</organism>
<dbReference type="GO" id="GO:0016887">
    <property type="term" value="F:ATP hydrolysis activity"/>
    <property type="evidence" value="ECO:0007669"/>
    <property type="project" value="InterPro"/>
</dbReference>
<evidence type="ECO:0000256" key="8">
    <source>
        <dbReference type="ARBA" id="ARBA00022796"/>
    </source>
</evidence>
<dbReference type="PROSITE" id="PS00154">
    <property type="entry name" value="ATPASE_E1_E2"/>
    <property type="match status" value="1"/>
</dbReference>
<keyword evidence="3 16" id="KW-1003">Cell membrane</keyword>
<dbReference type="Gene3D" id="3.40.1110.10">
    <property type="entry name" value="Calcium-transporting ATPase, cytoplasmic domain N"/>
    <property type="match status" value="1"/>
</dbReference>
<dbReference type="SFLD" id="SFLDG00002">
    <property type="entry name" value="C1.7:_P-type_atpase_like"/>
    <property type="match status" value="1"/>
</dbReference>
<evidence type="ECO:0000256" key="4">
    <source>
        <dbReference type="ARBA" id="ARBA00022539"/>
    </source>
</evidence>
<evidence type="ECO:0000256" key="10">
    <source>
        <dbReference type="ARBA" id="ARBA00022967"/>
    </source>
</evidence>
<dbReference type="GO" id="GO:0006825">
    <property type="term" value="P:copper ion transport"/>
    <property type="evidence" value="ECO:0007669"/>
    <property type="project" value="UniProtKB-KW"/>
</dbReference>
<dbReference type="Proteomes" id="UP000823851">
    <property type="component" value="Unassembled WGS sequence"/>
</dbReference>
<feature type="transmembrane region" description="Helical" evidence="16">
    <location>
        <begin position="576"/>
        <end position="595"/>
    </location>
</feature>
<keyword evidence="6 16" id="KW-0479">Metal-binding</keyword>
<comment type="subcellular location">
    <subcellularLocation>
        <location evidence="1">Cell membrane</location>
        <topology evidence="1">Multi-pass membrane protein</topology>
    </subcellularLocation>
</comment>
<gene>
    <name evidence="18" type="ORF">H9912_00405</name>
</gene>
<keyword evidence="8" id="KW-0406">Ion transport</keyword>
<evidence type="ECO:0000256" key="9">
    <source>
        <dbReference type="ARBA" id="ARBA00022840"/>
    </source>
</evidence>
<evidence type="ECO:0000259" key="17">
    <source>
        <dbReference type="Pfam" id="PF00122"/>
    </source>
</evidence>
<dbReference type="SFLD" id="SFLDS00003">
    <property type="entry name" value="Haloacid_Dehalogenase"/>
    <property type="match status" value="1"/>
</dbReference>
<feature type="transmembrane region" description="Helical" evidence="16">
    <location>
        <begin position="601"/>
        <end position="619"/>
    </location>
</feature>
<dbReference type="SUPFAM" id="SSF81653">
    <property type="entry name" value="Calcium ATPase, transduction domain A"/>
    <property type="match status" value="1"/>
</dbReference>
<reference evidence="18" key="1">
    <citation type="journal article" date="2021" name="PeerJ">
        <title>Extensive microbial diversity within the chicken gut microbiome revealed by metagenomics and culture.</title>
        <authorList>
            <person name="Gilroy R."/>
            <person name="Ravi A."/>
            <person name="Getino M."/>
            <person name="Pursley I."/>
            <person name="Horton D.L."/>
            <person name="Alikhan N.F."/>
            <person name="Baker D."/>
            <person name="Gharbi K."/>
            <person name="Hall N."/>
            <person name="Watson M."/>
            <person name="Adriaenssens E.M."/>
            <person name="Foster-Nyarko E."/>
            <person name="Jarju S."/>
            <person name="Secka A."/>
            <person name="Antonio M."/>
            <person name="Oren A."/>
            <person name="Chaudhuri R.R."/>
            <person name="La Ragione R."/>
            <person name="Hildebrand F."/>
            <person name="Pallen M.J."/>
        </authorList>
    </citation>
    <scope>NUCLEOTIDE SEQUENCE</scope>
    <source>
        <strain evidence="18">ChiHjej8B7-25341</strain>
    </source>
</reference>
<keyword evidence="7 16" id="KW-0547">Nucleotide-binding</keyword>
<dbReference type="Pfam" id="PF00122">
    <property type="entry name" value="E1-E2_ATPase"/>
    <property type="match status" value="1"/>
</dbReference>
<keyword evidence="12" id="KW-0186">Copper</keyword>
<evidence type="ECO:0000313" key="18">
    <source>
        <dbReference type="EMBL" id="HJD30383.1"/>
    </source>
</evidence>
<dbReference type="InterPro" id="IPR023299">
    <property type="entry name" value="ATPase_P-typ_cyto_dom_N"/>
</dbReference>